<dbReference type="EMBL" id="CZAB01000009">
    <property type="protein sequence ID" value="CUO60128.1"/>
    <property type="molecule type" value="Genomic_DNA"/>
</dbReference>
<dbReference type="EMBL" id="UAVW01000009">
    <property type="protein sequence ID" value="SQB11428.1"/>
    <property type="molecule type" value="Genomic_DNA"/>
</dbReference>
<name>A0A174GG41_9FIRM</name>
<organism evidence="1 5">
    <name type="scientific">Enterocloster clostridioformis</name>
    <dbReference type="NCBI Taxonomy" id="1531"/>
    <lineage>
        <taxon>Bacteria</taxon>
        <taxon>Bacillati</taxon>
        <taxon>Bacillota</taxon>
        <taxon>Clostridia</taxon>
        <taxon>Lachnospirales</taxon>
        <taxon>Lachnospiraceae</taxon>
        <taxon>Enterocloster</taxon>
    </lineage>
</organism>
<evidence type="ECO:0000313" key="6">
    <source>
        <dbReference type="Proteomes" id="UP000251853"/>
    </source>
</evidence>
<dbReference type="Proteomes" id="UP000251853">
    <property type="component" value="Unassembled WGS sequence"/>
</dbReference>
<proteinExistence type="predicted"/>
<dbReference type="Proteomes" id="UP000095512">
    <property type="component" value="Unassembled WGS sequence"/>
</dbReference>
<evidence type="ECO:0000313" key="1">
    <source>
        <dbReference type="EMBL" id="CUO60128.1"/>
    </source>
</evidence>
<dbReference type="PANTHER" id="PTHR36455">
    <property type="match status" value="1"/>
</dbReference>
<dbReference type="EMBL" id="UAVW01000001">
    <property type="protein sequence ID" value="SQB03808.1"/>
    <property type="molecule type" value="Genomic_DNA"/>
</dbReference>
<accession>A0A174GG41</accession>
<reference evidence="1 5" key="1">
    <citation type="submission" date="2015-09" db="EMBL/GenBank/DDBJ databases">
        <authorList>
            <consortium name="Pathogen Informatics"/>
        </authorList>
    </citation>
    <scope>NUCLEOTIDE SEQUENCE [LARGE SCALE GENOMIC DNA]</scope>
    <source>
        <strain evidence="1 5">2789STDY5834865</strain>
    </source>
</reference>
<evidence type="ECO:0000313" key="5">
    <source>
        <dbReference type="Proteomes" id="UP000095512"/>
    </source>
</evidence>
<evidence type="ECO:0000313" key="4">
    <source>
        <dbReference type="EMBL" id="SQB14097.1"/>
    </source>
</evidence>
<sequence>MLGDLSRVEKIYLRTGYTDMRKQLDGLVDIIQYSFQLDPYSNSLFLFCGKRADRIKAVHYEGDGFCLFYKRYENGRLQWPRTGEEARQISHQQLRWLLEGLNPEQPKAVRSWVPPKPENPGNSL</sequence>
<dbReference type="PANTHER" id="PTHR36455:SF1">
    <property type="entry name" value="BLR8292 PROTEIN"/>
    <property type="match status" value="1"/>
</dbReference>
<reference evidence="2 6" key="2">
    <citation type="submission" date="2018-06" db="EMBL/GenBank/DDBJ databases">
        <authorList>
            <consortium name="Pathogen Informatics"/>
            <person name="Doyle S."/>
        </authorList>
    </citation>
    <scope>NUCLEOTIDE SEQUENCE [LARGE SCALE GENOMIC DNA]</scope>
    <source>
        <strain evidence="2 6">NCTC11224</strain>
    </source>
</reference>
<evidence type="ECO:0000313" key="3">
    <source>
        <dbReference type="EMBL" id="SQB11428.1"/>
    </source>
</evidence>
<protein>
    <submittedName>
        <fullName evidence="1">IS66 Orf2 like</fullName>
    </submittedName>
</protein>
<dbReference type="InterPro" id="IPR008878">
    <property type="entry name" value="Transposase_IS66_Orf2"/>
</dbReference>
<gene>
    <name evidence="1" type="ORF">ERS852480_01464</name>
    <name evidence="2" type="ORF">NCTC11224_00178</name>
    <name evidence="3" type="ORF">NCTC11224_02788</name>
    <name evidence="4" type="ORF">NCTC11224_03128</name>
</gene>
<dbReference type="AlphaFoldDB" id="A0A174GG41"/>
<keyword evidence="6" id="KW-1185">Reference proteome</keyword>
<dbReference type="Pfam" id="PF05717">
    <property type="entry name" value="TnpB_IS66"/>
    <property type="match status" value="1"/>
</dbReference>
<dbReference type="RefSeq" id="WP_057571582.1">
    <property type="nucleotide sequence ID" value="NZ_JAQDHE010000021.1"/>
</dbReference>
<evidence type="ECO:0000313" key="2">
    <source>
        <dbReference type="EMBL" id="SQB03808.1"/>
    </source>
</evidence>
<dbReference type="EMBL" id="UAVW01000015">
    <property type="protein sequence ID" value="SQB14097.1"/>
    <property type="molecule type" value="Genomic_DNA"/>
</dbReference>
<dbReference type="NCBIfam" id="NF033819">
    <property type="entry name" value="IS66_TnpB"/>
    <property type="match status" value="1"/>
</dbReference>